<organism evidence="1 2">
    <name type="scientific">Pristionchus entomophagus</name>
    <dbReference type="NCBI Taxonomy" id="358040"/>
    <lineage>
        <taxon>Eukaryota</taxon>
        <taxon>Metazoa</taxon>
        <taxon>Ecdysozoa</taxon>
        <taxon>Nematoda</taxon>
        <taxon>Chromadorea</taxon>
        <taxon>Rhabditida</taxon>
        <taxon>Rhabditina</taxon>
        <taxon>Diplogasteromorpha</taxon>
        <taxon>Diplogasteroidea</taxon>
        <taxon>Neodiplogasteridae</taxon>
        <taxon>Pristionchus</taxon>
    </lineage>
</organism>
<reference evidence="1" key="1">
    <citation type="submission" date="2023-10" db="EMBL/GenBank/DDBJ databases">
        <title>Genome assembly of Pristionchus species.</title>
        <authorList>
            <person name="Yoshida K."/>
            <person name="Sommer R.J."/>
        </authorList>
    </citation>
    <scope>NUCLEOTIDE SEQUENCE</scope>
    <source>
        <strain evidence="1">RS0144</strain>
    </source>
</reference>
<evidence type="ECO:0000313" key="1">
    <source>
        <dbReference type="EMBL" id="GMS84375.1"/>
    </source>
</evidence>
<protein>
    <submittedName>
        <fullName evidence="1">Uncharacterized protein</fullName>
    </submittedName>
</protein>
<feature type="non-terminal residue" evidence="1">
    <location>
        <position position="1"/>
    </location>
</feature>
<comment type="caution">
    <text evidence="1">The sequence shown here is derived from an EMBL/GenBank/DDBJ whole genome shotgun (WGS) entry which is preliminary data.</text>
</comment>
<name>A0AAV5SWC5_9BILA</name>
<dbReference type="AlphaFoldDB" id="A0AAV5SWC5"/>
<accession>A0AAV5SWC5</accession>
<dbReference type="EMBL" id="BTSX01000002">
    <property type="protein sequence ID" value="GMS84375.1"/>
    <property type="molecule type" value="Genomic_DNA"/>
</dbReference>
<proteinExistence type="predicted"/>
<gene>
    <name evidence="1" type="ORF">PENTCL1PPCAC_6550</name>
</gene>
<dbReference type="Proteomes" id="UP001432027">
    <property type="component" value="Unassembled WGS sequence"/>
</dbReference>
<keyword evidence="2" id="KW-1185">Reference proteome</keyword>
<evidence type="ECO:0000313" key="2">
    <source>
        <dbReference type="Proteomes" id="UP001432027"/>
    </source>
</evidence>
<sequence>VQSVDNPSLYYSEVTMGEHSSDSHPIHSFRSFTVELRVYNSCLPLVEITSPVGETTCTSGIPATPNLRDRSRMIEEAKGKNSQSDWIDRYSFISFSDRSEDTKTTSTWERIDRASS</sequence>